<sequence>MSYGVKIEKIFAGAASYVDRILRGANPAELPVQAPTEFELVVNQKAARLLGLQLPPAFSQTLVA</sequence>
<dbReference type="AlphaFoldDB" id="A0A0R3M405"/>
<accession>A0A0R3M405</accession>
<dbReference type="InterPro" id="IPR007487">
    <property type="entry name" value="ABC_transpt-TYRBP-like"/>
</dbReference>
<comment type="caution">
    <text evidence="1">The sequence shown here is derived from an EMBL/GenBank/DDBJ whole genome shotgun (WGS) entry which is preliminary data.</text>
</comment>
<dbReference type="PANTHER" id="PTHR35271:SF1">
    <property type="entry name" value="ABC TRANSPORTER, SUBSTRATE-BINDING LIPOPROTEIN"/>
    <property type="match status" value="1"/>
</dbReference>
<dbReference type="PANTHER" id="PTHR35271">
    <property type="entry name" value="ABC TRANSPORTER, SUBSTRATE-BINDING LIPOPROTEIN-RELATED"/>
    <property type="match status" value="1"/>
</dbReference>
<gene>
    <name evidence="1" type="ORF">CQ13_37715</name>
</gene>
<reference evidence="1 2" key="1">
    <citation type="submission" date="2014-03" db="EMBL/GenBank/DDBJ databases">
        <title>Bradyrhizobium valentinum sp. nov., isolated from effective nodules of Lupinus mariae-josephae, a lupine endemic of basic-lime soils in Eastern Spain.</title>
        <authorList>
            <person name="Duran D."/>
            <person name="Rey L."/>
            <person name="Navarro A."/>
            <person name="Busquets A."/>
            <person name="Imperial J."/>
            <person name="Ruiz-Argueso T."/>
        </authorList>
    </citation>
    <scope>NUCLEOTIDE SEQUENCE [LARGE SCALE GENOMIC DNA]</scope>
    <source>
        <strain evidence="1 2">Ro19</strain>
    </source>
</reference>
<dbReference type="Proteomes" id="UP000052023">
    <property type="component" value="Unassembled WGS sequence"/>
</dbReference>
<keyword evidence="2" id="KW-1185">Reference proteome</keyword>
<evidence type="ECO:0008006" key="3">
    <source>
        <dbReference type="Google" id="ProtNLM"/>
    </source>
</evidence>
<protein>
    <recommendedName>
        <fullName evidence="3">ABC transporter substrate-binding protein</fullName>
    </recommendedName>
</protein>
<evidence type="ECO:0000313" key="1">
    <source>
        <dbReference type="EMBL" id="KRR14762.1"/>
    </source>
</evidence>
<organism evidence="1 2">
    <name type="scientific">Bradyrhizobium retamae</name>
    <dbReference type="NCBI Taxonomy" id="1300035"/>
    <lineage>
        <taxon>Bacteria</taxon>
        <taxon>Pseudomonadati</taxon>
        <taxon>Pseudomonadota</taxon>
        <taxon>Alphaproteobacteria</taxon>
        <taxon>Hyphomicrobiales</taxon>
        <taxon>Nitrobacteraceae</taxon>
        <taxon>Bradyrhizobium</taxon>
    </lineage>
</organism>
<dbReference type="EMBL" id="LLYA01000234">
    <property type="protein sequence ID" value="KRR14762.1"/>
    <property type="molecule type" value="Genomic_DNA"/>
</dbReference>
<dbReference type="Pfam" id="PF04392">
    <property type="entry name" value="ABC_sub_bind"/>
    <property type="match status" value="1"/>
</dbReference>
<proteinExistence type="predicted"/>
<evidence type="ECO:0000313" key="2">
    <source>
        <dbReference type="Proteomes" id="UP000052023"/>
    </source>
</evidence>
<name>A0A0R3M405_9BRAD</name>